<dbReference type="EMBL" id="JAUQUB010000001">
    <property type="protein sequence ID" value="MDO7882101.1"/>
    <property type="molecule type" value="Genomic_DNA"/>
</dbReference>
<keyword evidence="3 6" id="KW-0812">Transmembrane</keyword>
<dbReference type="PANTHER" id="PTHR36115">
    <property type="entry name" value="PROLINE-RICH ANTIGEN HOMOLOG-RELATED"/>
    <property type="match status" value="1"/>
</dbReference>
<dbReference type="InterPro" id="IPR016795">
    <property type="entry name" value="UCP021697"/>
</dbReference>
<evidence type="ECO:0000256" key="1">
    <source>
        <dbReference type="ARBA" id="ARBA00004651"/>
    </source>
</evidence>
<keyword evidence="2" id="KW-1003">Cell membrane</keyword>
<keyword evidence="5 6" id="KW-0472">Membrane</keyword>
<evidence type="ECO:0000313" key="9">
    <source>
        <dbReference type="Proteomes" id="UP001241072"/>
    </source>
</evidence>
<comment type="caution">
    <text evidence="8">The sequence shown here is derived from an EMBL/GenBank/DDBJ whole genome shotgun (WGS) entry which is preliminary data.</text>
</comment>
<evidence type="ECO:0000259" key="7">
    <source>
        <dbReference type="Pfam" id="PF06271"/>
    </source>
</evidence>
<feature type="transmembrane region" description="Helical" evidence="6">
    <location>
        <begin position="59"/>
        <end position="84"/>
    </location>
</feature>
<sequence>MPDRPTPSADWPGKRLGLPERGPRSIGRIGRRIAALAIDWGTAVLISIAFFSYDALATLAVFAVAQIVLLLTANGSVGHLILGLRVVPVAGGYLGVWRPFARTALLCLVIPAVIWDKDQRGMHDRLCGTVLVRR</sequence>
<feature type="domain" description="RDD" evidence="7">
    <location>
        <begin position="31"/>
        <end position="128"/>
    </location>
</feature>
<reference evidence="8 9" key="1">
    <citation type="submission" date="2023-07" db="EMBL/GenBank/DDBJ databases">
        <title>Protaetiibacter sp. nov WY-16 isolated from soil.</title>
        <authorList>
            <person name="Liu B."/>
            <person name="Wan Y."/>
        </authorList>
    </citation>
    <scope>NUCLEOTIDE SEQUENCE [LARGE SCALE GENOMIC DNA]</scope>
    <source>
        <strain evidence="8 9">WY-16</strain>
    </source>
</reference>
<dbReference type="RefSeq" id="WP_305002485.1">
    <property type="nucleotide sequence ID" value="NZ_JAUQUB010000001.1"/>
</dbReference>
<keyword evidence="9" id="KW-1185">Reference proteome</keyword>
<dbReference type="InterPro" id="IPR010432">
    <property type="entry name" value="RDD"/>
</dbReference>
<evidence type="ECO:0000313" key="8">
    <source>
        <dbReference type="EMBL" id="MDO7882101.1"/>
    </source>
</evidence>
<feature type="transmembrane region" description="Helical" evidence="6">
    <location>
        <begin position="33"/>
        <end position="53"/>
    </location>
</feature>
<dbReference type="PIRSF" id="PIRSF021697">
    <property type="entry name" value="UCP021697"/>
    <property type="match status" value="1"/>
</dbReference>
<keyword evidence="4 6" id="KW-1133">Transmembrane helix</keyword>
<dbReference type="InterPro" id="IPR051791">
    <property type="entry name" value="Pra-immunoreactive"/>
</dbReference>
<proteinExistence type="predicted"/>
<organism evidence="8 9">
    <name type="scientific">Antiquaquibacter soli</name>
    <dbReference type="NCBI Taxonomy" id="3064523"/>
    <lineage>
        <taxon>Bacteria</taxon>
        <taxon>Bacillati</taxon>
        <taxon>Actinomycetota</taxon>
        <taxon>Actinomycetes</taxon>
        <taxon>Micrococcales</taxon>
        <taxon>Microbacteriaceae</taxon>
        <taxon>Antiquaquibacter</taxon>
    </lineage>
</organism>
<evidence type="ECO:0000256" key="3">
    <source>
        <dbReference type="ARBA" id="ARBA00022692"/>
    </source>
</evidence>
<dbReference type="Pfam" id="PF06271">
    <property type="entry name" value="RDD"/>
    <property type="match status" value="1"/>
</dbReference>
<name>A0ABT9BQP1_9MICO</name>
<protein>
    <submittedName>
        <fullName evidence="8">RDD family protein</fullName>
    </submittedName>
</protein>
<dbReference type="Proteomes" id="UP001241072">
    <property type="component" value="Unassembled WGS sequence"/>
</dbReference>
<feature type="transmembrane region" description="Helical" evidence="6">
    <location>
        <begin position="96"/>
        <end position="115"/>
    </location>
</feature>
<evidence type="ECO:0000256" key="5">
    <source>
        <dbReference type="ARBA" id="ARBA00023136"/>
    </source>
</evidence>
<accession>A0ABT9BQP1</accession>
<evidence type="ECO:0000256" key="2">
    <source>
        <dbReference type="ARBA" id="ARBA00022475"/>
    </source>
</evidence>
<gene>
    <name evidence="8" type="ORF">Q5716_07665</name>
</gene>
<evidence type="ECO:0000256" key="6">
    <source>
        <dbReference type="SAM" id="Phobius"/>
    </source>
</evidence>
<evidence type="ECO:0000256" key="4">
    <source>
        <dbReference type="ARBA" id="ARBA00022989"/>
    </source>
</evidence>
<dbReference type="PANTHER" id="PTHR36115:SF6">
    <property type="entry name" value="PROLINE-RICH ANTIGEN HOMOLOG"/>
    <property type="match status" value="1"/>
</dbReference>
<comment type="subcellular location">
    <subcellularLocation>
        <location evidence="1">Cell membrane</location>
        <topology evidence="1">Multi-pass membrane protein</topology>
    </subcellularLocation>
</comment>